<evidence type="ECO:0000313" key="3">
    <source>
        <dbReference type="Proteomes" id="UP000717328"/>
    </source>
</evidence>
<gene>
    <name evidence="2" type="ORF">H0H81_009338</name>
</gene>
<proteinExistence type="predicted"/>
<dbReference type="AlphaFoldDB" id="A0A9P7GIH5"/>
<evidence type="ECO:0000256" key="1">
    <source>
        <dbReference type="SAM" id="MobiDB-lite"/>
    </source>
</evidence>
<feature type="non-terminal residue" evidence="2">
    <location>
        <position position="1"/>
    </location>
</feature>
<keyword evidence="3" id="KW-1185">Reference proteome</keyword>
<dbReference type="EMBL" id="JABCKI010000272">
    <property type="protein sequence ID" value="KAG5651242.1"/>
    <property type="molecule type" value="Genomic_DNA"/>
</dbReference>
<organism evidence="2 3">
    <name type="scientific">Sphagnurus paluster</name>
    <dbReference type="NCBI Taxonomy" id="117069"/>
    <lineage>
        <taxon>Eukaryota</taxon>
        <taxon>Fungi</taxon>
        <taxon>Dikarya</taxon>
        <taxon>Basidiomycota</taxon>
        <taxon>Agaricomycotina</taxon>
        <taxon>Agaricomycetes</taxon>
        <taxon>Agaricomycetidae</taxon>
        <taxon>Agaricales</taxon>
        <taxon>Tricholomatineae</taxon>
        <taxon>Lyophyllaceae</taxon>
        <taxon>Sphagnurus</taxon>
    </lineage>
</organism>
<reference evidence="2" key="1">
    <citation type="submission" date="2021-02" db="EMBL/GenBank/DDBJ databases">
        <authorList>
            <person name="Nieuwenhuis M."/>
            <person name="Van De Peppel L.J.J."/>
        </authorList>
    </citation>
    <scope>NUCLEOTIDE SEQUENCE</scope>
    <source>
        <strain evidence="2">D49</strain>
    </source>
</reference>
<sequence length="159" mass="17901">MVGTSWASPSQREFLVARLPAFATAQASKSLPAFWVEVHRDFFAHWPDPNSEVTEDNNLPADGKAKKGKKKEKTLPPFEQDISVSHERRRQVTSPLIENCVWPIINKHTAAVFAQESAKVKKEIEEAVENERKTKEEEKEASLSVMSPDGPLSPSQYML</sequence>
<comment type="caution">
    <text evidence="2">The sequence shown here is derived from an EMBL/GenBank/DDBJ whole genome shotgun (WGS) entry which is preliminary data.</text>
</comment>
<reference evidence="2" key="2">
    <citation type="submission" date="2021-10" db="EMBL/GenBank/DDBJ databases">
        <title>Phylogenomics reveals ancestral predisposition of the termite-cultivated fungus Termitomyces towards a domesticated lifestyle.</title>
        <authorList>
            <person name="Auxier B."/>
            <person name="Grum-Grzhimaylo A."/>
            <person name="Cardenas M.E."/>
            <person name="Lodge J.D."/>
            <person name="Laessoe T."/>
            <person name="Pedersen O."/>
            <person name="Smith M.E."/>
            <person name="Kuyper T.W."/>
            <person name="Franco-Molano E.A."/>
            <person name="Baroni T.J."/>
            <person name="Aanen D.K."/>
        </authorList>
    </citation>
    <scope>NUCLEOTIDE SEQUENCE</scope>
    <source>
        <strain evidence="2">D49</strain>
    </source>
</reference>
<dbReference type="OrthoDB" id="2803524at2759"/>
<feature type="region of interest" description="Disordered" evidence="1">
    <location>
        <begin position="125"/>
        <end position="159"/>
    </location>
</feature>
<feature type="region of interest" description="Disordered" evidence="1">
    <location>
        <begin position="47"/>
        <end position="89"/>
    </location>
</feature>
<name>A0A9P7GIH5_9AGAR</name>
<protein>
    <submittedName>
        <fullName evidence="2">Uncharacterized protein</fullName>
    </submittedName>
</protein>
<evidence type="ECO:0000313" key="2">
    <source>
        <dbReference type="EMBL" id="KAG5651242.1"/>
    </source>
</evidence>
<accession>A0A9P7GIH5</accession>
<feature type="compositionally biased region" description="Basic and acidic residues" evidence="1">
    <location>
        <begin position="125"/>
        <end position="141"/>
    </location>
</feature>
<dbReference type="Proteomes" id="UP000717328">
    <property type="component" value="Unassembled WGS sequence"/>
</dbReference>